<dbReference type="InterPro" id="IPR028098">
    <property type="entry name" value="Glyco_trans_4-like_N"/>
</dbReference>
<reference evidence="3" key="1">
    <citation type="submission" date="2021-02" db="EMBL/GenBank/DDBJ databases">
        <title>Infant gut strain persistence is associated with maternal origin, phylogeny, and functional potential including surface adhesion and iron acquisition.</title>
        <authorList>
            <person name="Lou Y.C."/>
        </authorList>
    </citation>
    <scope>NUCLEOTIDE SEQUENCE</scope>
    <source>
        <strain evidence="3">L3_082_243G1_dasL3_082_243G1_maxbin2.maxbin.015s ta_sub</strain>
    </source>
</reference>
<dbReference type="PANTHER" id="PTHR12526">
    <property type="entry name" value="GLYCOSYLTRANSFERASE"/>
    <property type="match status" value="1"/>
</dbReference>
<dbReference type="SUPFAM" id="SSF53756">
    <property type="entry name" value="UDP-Glycosyltransferase/glycogen phosphorylase"/>
    <property type="match status" value="1"/>
</dbReference>
<name>A0A943DP13_BACT4</name>
<dbReference type="Pfam" id="PF00534">
    <property type="entry name" value="Glycos_transf_1"/>
    <property type="match status" value="1"/>
</dbReference>
<dbReference type="RefSeq" id="WP_195584462.1">
    <property type="nucleotide sequence ID" value="NZ_JADNMN010000087.1"/>
</dbReference>
<proteinExistence type="predicted"/>
<gene>
    <name evidence="3" type="ORF">KHY35_02470</name>
</gene>
<dbReference type="PANTHER" id="PTHR12526:SF638">
    <property type="entry name" value="SPORE COAT PROTEIN SA"/>
    <property type="match status" value="1"/>
</dbReference>
<organism evidence="3 4">
    <name type="scientific">Bacteroides thetaiotaomicron</name>
    <dbReference type="NCBI Taxonomy" id="818"/>
    <lineage>
        <taxon>Bacteria</taxon>
        <taxon>Pseudomonadati</taxon>
        <taxon>Bacteroidota</taxon>
        <taxon>Bacteroidia</taxon>
        <taxon>Bacteroidales</taxon>
        <taxon>Bacteroidaceae</taxon>
        <taxon>Bacteroides</taxon>
    </lineage>
</organism>
<dbReference type="Proteomes" id="UP000782901">
    <property type="component" value="Unassembled WGS sequence"/>
</dbReference>
<dbReference type="GO" id="GO:0016757">
    <property type="term" value="F:glycosyltransferase activity"/>
    <property type="evidence" value="ECO:0007669"/>
    <property type="project" value="InterPro"/>
</dbReference>
<sequence>MKKFILVSPKNRSAYNFRGDLIKDIQAQGYDVVVTGPDKEGVDKIEALGVKFIEVPVNKNGLNPFADLVYCLKLYKIMKQERADAIMGYTIKPVIYGSLAGWLAGVKNRTAMVTGAGYLFANKSMKAQIIKRISFVLYRIGLGTSQKVIFQNIDDLNEFEEHRLVKKEKCHVVDGSGVNMNKYSPSAYPETPSFFFLGRLVNAKGGMDFVKAAKIIKAKHPETRFMMLGKLEKNLLDAITAEDLIPYVNDGTVELFPETDNIAQYYAMTSVFVLPTAYREGTPRVILEALASARAIITTFTPGCKETVTDGVNGFFVPIHDPQALAEKMTYFIEHPEDVANMGAASLELCKNKYEISIINKHMLEIMNL</sequence>
<dbReference type="AlphaFoldDB" id="A0A943DP13"/>
<protein>
    <submittedName>
        <fullName evidence="3">Glycosyltransferase family 4 protein</fullName>
    </submittedName>
</protein>
<accession>A0A943DP13</accession>
<evidence type="ECO:0000259" key="1">
    <source>
        <dbReference type="Pfam" id="PF00534"/>
    </source>
</evidence>
<dbReference type="InterPro" id="IPR001296">
    <property type="entry name" value="Glyco_trans_1"/>
</dbReference>
<comment type="caution">
    <text evidence="3">The sequence shown here is derived from an EMBL/GenBank/DDBJ whole genome shotgun (WGS) entry which is preliminary data.</text>
</comment>
<evidence type="ECO:0000313" key="4">
    <source>
        <dbReference type="Proteomes" id="UP000782901"/>
    </source>
</evidence>
<dbReference type="Gene3D" id="3.40.50.2000">
    <property type="entry name" value="Glycogen Phosphorylase B"/>
    <property type="match status" value="2"/>
</dbReference>
<evidence type="ECO:0000313" key="3">
    <source>
        <dbReference type="EMBL" id="MBS5409574.1"/>
    </source>
</evidence>
<dbReference type="CDD" id="cd03808">
    <property type="entry name" value="GT4_CapM-like"/>
    <property type="match status" value="1"/>
</dbReference>
<dbReference type="Pfam" id="PF13477">
    <property type="entry name" value="Glyco_trans_4_2"/>
    <property type="match status" value="1"/>
</dbReference>
<dbReference type="EMBL" id="JAGZEE010000002">
    <property type="protein sequence ID" value="MBS5409574.1"/>
    <property type="molecule type" value="Genomic_DNA"/>
</dbReference>
<feature type="domain" description="Glycosyl transferase family 1" evidence="1">
    <location>
        <begin position="189"/>
        <end position="345"/>
    </location>
</feature>
<evidence type="ECO:0000259" key="2">
    <source>
        <dbReference type="Pfam" id="PF13477"/>
    </source>
</evidence>
<feature type="domain" description="Glycosyltransferase subfamily 4-like N-terminal" evidence="2">
    <location>
        <begin position="12"/>
        <end position="152"/>
    </location>
</feature>